<dbReference type="GO" id="GO:0030163">
    <property type="term" value="P:protein catabolic process"/>
    <property type="evidence" value="ECO:0007669"/>
    <property type="project" value="UniProtKB-UniRule"/>
</dbReference>
<evidence type="ECO:0000256" key="17">
    <source>
        <dbReference type="SAM" id="Coils"/>
    </source>
</evidence>
<feature type="coiled-coil region" evidence="17">
    <location>
        <begin position="584"/>
        <end position="611"/>
    </location>
</feature>
<evidence type="ECO:0000313" key="20">
    <source>
        <dbReference type="EMBL" id="HFK23163.1"/>
    </source>
</evidence>
<proteinExistence type="inferred from homology"/>
<evidence type="ECO:0000256" key="13">
    <source>
        <dbReference type="ARBA" id="ARBA00023136"/>
    </source>
</evidence>
<comment type="cofactor">
    <cofactor evidence="15">
        <name>Zn(2+)</name>
        <dbReference type="ChEBI" id="CHEBI:29105"/>
    </cofactor>
    <text evidence="15">Binds 1 zinc ion per subunit.</text>
</comment>
<evidence type="ECO:0000256" key="2">
    <source>
        <dbReference type="ARBA" id="ARBA00010044"/>
    </source>
</evidence>
<evidence type="ECO:0000259" key="19">
    <source>
        <dbReference type="SMART" id="SM00382"/>
    </source>
</evidence>
<dbReference type="InterPro" id="IPR003959">
    <property type="entry name" value="ATPase_AAA_core"/>
</dbReference>
<reference evidence="20" key="1">
    <citation type="journal article" date="2020" name="mSystems">
        <title>Genome- and Community-Level Interaction Insights into Carbon Utilization and Element Cycling Functions of Hydrothermarchaeota in Hydrothermal Sediment.</title>
        <authorList>
            <person name="Zhou Z."/>
            <person name="Liu Y."/>
            <person name="Xu W."/>
            <person name="Pan J."/>
            <person name="Luo Z.H."/>
            <person name="Li M."/>
        </authorList>
    </citation>
    <scope>NUCLEOTIDE SEQUENCE [LARGE SCALE GENOMIC DNA]</scope>
    <source>
        <strain evidence="20">SpSt-464</strain>
    </source>
</reference>
<comment type="subunit">
    <text evidence="15">Homohexamer.</text>
</comment>
<dbReference type="SMART" id="SM00382">
    <property type="entry name" value="AAA"/>
    <property type="match status" value="1"/>
</dbReference>
<comment type="subcellular location">
    <subcellularLocation>
        <location evidence="15">Cell membrane</location>
        <topology evidence="15">Multi-pass membrane protein</topology>
        <orientation evidence="15">Cytoplasmic side</orientation>
    </subcellularLocation>
    <subcellularLocation>
        <location evidence="1">Membrane</location>
    </subcellularLocation>
</comment>
<evidence type="ECO:0000256" key="16">
    <source>
        <dbReference type="RuleBase" id="RU003651"/>
    </source>
</evidence>
<dbReference type="InterPro" id="IPR041569">
    <property type="entry name" value="AAA_lid_3"/>
</dbReference>
<dbReference type="PANTHER" id="PTHR23076:SF97">
    <property type="entry name" value="ATP-DEPENDENT ZINC METALLOPROTEASE YME1L1"/>
    <property type="match status" value="1"/>
</dbReference>
<feature type="binding site" evidence="15">
    <location>
        <position position="450"/>
    </location>
    <ligand>
        <name>Zn(2+)</name>
        <dbReference type="ChEBI" id="CHEBI:29105"/>
        <note>catalytic</note>
    </ligand>
</feature>
<dbReference type="InterPro" id="IPR027417">
    <property type="entry name" value="P-loop_NTPase"/>
</dbReference>
<dbReference type="Pfam" id="PF00004">
    <property type="entry name" value="AAA"/>
    <property type="match status" value="1"/>
</dbReference>
<dbReference type="Gene3D" id="3.40.50.300">
    <property type="entry name" value="P-loop containing nucleotide triphosphate hydrolases"/>
    <property type="match status" value="1"/>
</dbReference>
<feature type="binding site" evidence="15">
    <location>
        <begin position="224"/>
        <end position="231"/>
    </location>
    <ligand>
        <name>ATP</name>
        <dbReference type="ChEBI" id="CHEBI:30616"/>
    </ligand>
</feature>
<dbReference type="AlphaFoldDB" id="A0A7C3N7F8"/>
<dbReference type="GO" id="GO:0006508">
    <property type="term" value="P:proteolysis"/>
    <property type="evidence" value="ECO:0007669"/>
    <property type="project" value="UniProtKB-KW"/>
</dbReference>
<keyword evidence="9 15" id="KW-0862">Zinc</keyword>
<feature type="active site" evidence="15">
    <location>
        <position position="447"/>
    </location>
</feature>
<dbReference type="InterPro" id="IPR000642">
    <property type="entry name" value="Peptidase_M41"/>
</dbReference>
<evidence type="ECO:0000256" key="1">
    <source>
        <dbReference type="ARBA" id="ARBA00004370"/>
    </source>
</evidence>
<comment type="similarity">
    <text evidence="14 15">In the central section; belongs to the AAA ATPase family.</text>
</comment>
<protein>
    <recommendedName>
        <fullName evidence="15">ATP-dependent zinc metalloprotease FtsH</fullName>
        <ecNumber evidence="15">3.4.24.-</ecNumber>
    </recommendedName>
</protein>
<dbReference type="GO" id="GO:0004176">
    <property type="term" value="F:ATP-dependent peptidase activity"/>
    <property type="evidence" value="ECO:0007669"/>
    <property type="project" value="InterPro"/>
</dbReference>
<dbReference type="NCBIfam" id="TIGR01241">
    <property type="entry name" value="FtsH_fam"/>
    <property type="match status" value="1"/>
</dbReference>
<dbReference type="InterPro" id="IPR011546">
    <property type="entry name" value="Pept_M41_FtsH_extracell"/>
</dbReference>
<keyword evidence="10 15" id="KW-0067">ATP-binding</keyword>
<dbReference type="FunFam" id="1.10.8.60:FF:000001">
    <property type="entry name" value="ATP-dependent zinc metalloprotease FtsH"/>
    <property type="match status" value="1"/>
</dbReference>
<gene>
    <name evidence="15" type="primary">ftsH</name>
    <name evidence="20" type="ORF">ENS15_00700</name>
</gene>
<dbReference type="FunFam" id="3.40.50.300:FF:000001">
    <property type="entry name" value="ATP-dependent zinc metalloprotease FtsH"/>
    <property type="match status" value="1"/>
</dbReference>
<organism evidence="20">
    <name type="scientific">candidate division WOR-3 bacterium</name>
    <dbReference type="NCBI Taxonomy" id="2052148"/>
    <lineage>
        <taxon>Bacteria</taxon>
        <taxon>Bacteria division WOR-3</taxon>
    </lineage>
</organism>
<dbReference type="EC" id="3.4.24.-" evidence="15"/>
<dbReference type="CDD" id="cd19501">
    <property type="entry name" value="RecA-like_FtsH"/>
    <property type="match status" value="1"/>
</dbReference>
<keyword evidence="11 15" id="KW-1133">Transmembrane helix</keyword>
<name>A0A7C3N7F8_UNCW3</name>
<feature type="region of interest" description="Disordered" evidence="18">
    <location>
        <begin position="627"/>
        <end position="646"/>
    </location>
</feature>
<dbReference type="FunFam" id="1.20.58.760:FF:000001">
    <property type="entry name" value="ATP-dependent zinc metalloprotease FtsH"/>
    <property type="match status" value="1"/>
</dbReference>
<dbReference type="SUPFAM" id="SSF52540">
    <property type="entry name" value="P-loop containing nucleoside triphosphate hydrolases"/>
    <property type="match status" value="1"/>
</dbReference>
<evidence type="ECO:0000256" key="10">
    <source>
        <dbReference type="ARBA" id="ARBA00022840"/>
    </source>
</evidence>
<dbReference type="Pfam" id="PF06480">
    <property type="entry name" value="FtsH_ext"/>
    <property type="match status" value="1"/>
</dbReference>
<dbReference type="Gene3D" id="3.30.720.210">
    <property type="match status" value="1"/>
</dbReference>
<dbReference type="InterPro" id="IPR003960">
    <property type="entry name" value="ATPase_AAA_CS"/>
</dbReference>
<keyword evidence="3 15" id="KW-1003">Cell membrane</keyword>
<dbReference type="PROSITE" id="PS00674">
    <property type="entry name" value="AAA"/>
    <property type="match status" value="1"/>
</dbReference>
<keyword evidence="5 15" id="KW-0812">Transmembrane</keyword>
<feature type="transmembrane region" description="Helical" evidence="15">
    <location>
        <begin position="137"/>
        <end position="154"/>
    </location>
</feature>
<feature type="binding site" evidence="15">
    <location>
        <position position="446"/>
    </location>
    <ligand>
        <name>Zn(2+)</name>
        <dbReference type="ChEBI" id="CHEBI:29105"/>
        <note>catalytic</note>
    </ligand>
</feature>
<comment type="function">
    <text evidence="15">Acts as a processive, ATP-dependent zinc metallopeptidase for both cytoplasmic and membrane proteins. Plays a role in the quality control of integral membrane proteins.</text>
</comment>
<keyword evidence="17" id="KW-0175">Coiled coil</keyword>
<evidence type="ECO:0000256" key="18">
    <source>
        <dbReference type="SAM" id="MobiDB-lite"/>
    </source>
</evidence>
<comment type="similarity">
    <text evidence="2 15">In the C-terminal section; belongs to the peptidase M41 family.</text>
</comment>
<dbReference type="InterPro" id="IPR003593">
    <property type="entry name" value="AAA+_ATPase"/>
</dbReference>
<keyword evidence="8 15" id="KW-0378">Hydrolase</keyword>
<comment type="similarity">
    <text evidence="16">Belongs to the AAA ATPase family.</text>
</comment>
<dbReference type="EMBL" id="DSTT01000001">
    <property type="protein sequence ID" value="HFK23163.1"/>
    <property type="molecule type" value="Genomic_DNA"/>
</dbReference>
<evidence type="ECO:0000256" key="9">
    <source>
        <dbReference type="ARBA" id="ARBA00022833"/>
    </source>
</evidence>
<evidence type="ECO:0000256" key="12">
    <source>
        <dbReference type="ARBA" id="ARBA00023049"/>
    </source>
</evidence>
<evidence type="ECO:0000256" key="8">
    <source>
        <dbReference type="ARBA" id="ARBA00022801"/>
    </source>
</evidence>
<evidence type="ECO:0000256" key="14">
    <source>
        <dbReference type="ARBA" id="ARBA00061570"/>
    </source>
</evidence>
<evidence type="ECO:0000256" key="5">
    <source>
        <dbReference type="ARBA" id="ARBA00022692"/>
    </source>
</evidence>
<dbReference type="Pfam" id="PF01434">
    <property type="entry name" value="Peptidase_M41"/>
    <property type="match status" value="1"/>
</dbReference>
<feature type="transmembrane region" description="Helical" evidence="15">
    <location>
        <begin position="42"/>
        <end position="62"/>
    </location>
</feature>
<feature type="binding site" evidence="15">
    <location>
        <position position="522"/>
    </location>
    <ligand>
        <name>Zn(2+)</name>
        <dbReference type="ChEBI" id="CHEBI:29105"/>
        <note>catalytic</note>
    </ligand>
</feature>
<accession>A0A7C3N7F8</accession>
<keyword evidence="7 15" id="KW-0547">Nucleotide-binding</keyword>
<dbReference type="Gene3D" id="1.20.58.760">
    <property type="entry name" value="Peptidase M41"/>
    <property type="match status" value="1"/>
</dbReference>
<evidence type="ECO:0000256" key="4">
    <source>
        <dbReference type="ARBA" id="ARBA00022670"/>
    </source>
</evidence>
<keyword evidence="12 15" id="KW-0482">Metalloprotease</keyword>
<dbReference type="HAMAP" id="MF_01458">
    <property type="entry name" value="FtsH"/>
    <property type="match status" value="1"/>
</dbReference>
<evidence type="ECO:0000256" key="15">
    <source>
        <dbReference type="HAMAP-Rule" id="MF_01458"/>
    </source>
</evidence>
<dbReference type="GO" id="GO:0008270">
    <property type="term" value="F:zinc ion binding"/>
    <property type="evidence" value="ECO:0007669"/>
    <property type="project" value="UniProtKB-UniRule"/>
</dbReference>
<dbReference type="SUPFAM" id="SSF140990">
    <property type="entry name" value="FtsH protease domain-like"/>
    <property type="match status" value="1"/>
</dbReference>
<keyword evidence="6 15" id="KW-0479">Metal-binding</keyword>
<keyword evidence="4 15" id="KW-0645">Protease</keyword>
<comment type="caution">
    <text evidence="20">The sequence shown here is derived from an EMBL/GenBank/DDBJ whole genome shotgun (WGS) entry which is preliminary data.</text>
</comment>
<dbReference type="Gene3D" id="1.10.8.60">
    <property type="match status" value="1"/>
</dbReference>
<dbReference type="GO" id="GO:0005524">
    <property type="term" value="F:ATP binding"/>
    <property type="evidence" value="ECO:0007669"/>
    <property type="project" value="UniProtKB-UniRule"/>
</dbReference>
<dbReference type="InterPro" id="IPR005936">
    <property type="entry name" value="FtsH"/>
</dbReference>
<dbReference type="GO" id="GO:0004222">
    <property type="term" value="F:metalloendopeptidase activity"/>
    <property type="evidence" value="ECO:0007669"/>
    <property type="project" value="InterPro"/>
</dbReference>
<sequence length="646" mass="72933">MVSIINRCIEIFHILEFLRRNDFMKKRNIKKIYKGNEEKAKWTLWIVTLIILLFLPNIIGFFSSQVKNIDYSTFYNELMQEKIKNVTIVERNISGEYKDGGHFKTIIPYDDNTLVQKMVEKNVKITVKVPSNFWGEVLPYLIPLISFFVLFYFFTRSLSNSQNRAFTFGNSNAVMVLTPKVTFKDVAGAKEAKEELEEIIEFLKHPGKYIRLGGRIPKGVLLLGSPGTGKTLMAKAVAGEAKVPFFSISGSDFVEMFVGVGASRVRDLFRKAKANSPCIVFIDEIDAVGRHRGAGIGGGHDEREQTLNQLLVEMDGFQTDEAVIVMAATNRPDILDPALLRPGRFDRRIVIDRPDVKGREEIFIIHTRKIPLGKDVDFSILAKATPGFTGADIANMVNEAALLAARKDKNEVNMEEFEEAKDKILMGLARKSAVISENERKISAYHESGHVICSKNLKNVDPVFKVTVIPRGMALGVTQFLPIDDRHMYSKSYLLDNLVSLLGGRAAEIVALGDITTGASNDIEKATEIAHKMVCEWGMSEKLGTIQYADPNDSIFLGRQITQRKDFSDETAKMIDFEVKRIVDESMNRAIEILKNNLDKLNKMANYLLERETLDSDDIDRIMRGEELEPLKKDEKKEEVKNDQTV</sequence>
<dbReference type="PANTHER" id="PTHR23076">
    <property type="entry name" value="METALLOPROTEASE M41 FTSH"/>
    <property type="match status" value="1"/>
</dbReference>
<dbReference type="GO" id="GO:0016887">
    <property type="term" value="F:ATP hydrolysis activity"/>
    <property type="evidence" value="ECO:0007669"/>
    <property type="project" value="UniProtKB-UniRule"/>
</dbReference>
<evidence type="ECO:0000256" key="6">
    <source>
        <dbReference type="ARBA" id="ARBA00022723"/>
    </source>
</evidence>
<evidence type="ECO:0000256" key="11">
    <source>
        <dbReference type="ARBA" id="ARBA00022989"/>
    </source>
</evidence>
<dbReference type="InterPro" id="IPR037219">
    <property type="entry name" value="Peptidase_M41-like"/>
</dbReference>
<evidence type="ECO:0000256" key="3">
    <source>
        <dbReference type="ARBA" id="ARBA00022475"/>
    </source>
</evidence>
<keyword evidence="13 15" id="KW-0472">Membrane</keyword>
<feature type="domain" description="AAA+ ATPase" evidence="19">
    <location>
        <begin position="216"/>
        <end position="355"/>
    </location>
</feature>
<dbReference type="Pfam" id="PF17862">
    <property type="entry name" value="AAA_lid_3"/>
    <property type="match status" value="1"/>
</dbReference>
<dbReference type="GO" id="GO:0005886">
    <property type="term" value="C:plasma membrane"/>
    <property type="evidence" value="ECO:0007669"/>
    <property type="project" value="UniProtKB-SubCell"/>
</dbReference>
<evidence type="ECO:0000256" key="7">
    <source>
        <dbReference type="ARBA" id="ARBA00022741"/>
    </source>
</evidence>